<evidence type="ECO:0000313" key="2">
    <source>
        <dbReference type="EMBL" id="KAK9846566.1"/>
    </source>
</evidence>
<accession>A0AAW1SLV5</accession>
<name>A0AAW1SLV5_9CHLO</name>
<organism evidence="2 3">
    <name type="scientific">Elliptochloris bilobata</name>
    <dbReference type="NCBI Taxonomy" id="381761"/>
    <lineage>
        <taxon>Eukaryota</taxon>
        <taxon>Viridiplantae</taxon>
        <taxon>Chlorophyta</taxon>
        <taxon>core chlorophytes</taxon>
        <taxon>Trebouxiophyceae</taxon>
        <taxon>Trebouxiophyceae incertae sedis</taxon>
        <taxon>Elliptochloris clade</taxon>
        <taxon>Elliptochloris</taxon>
    </lineage>
</organism>
<dbReference type="EMBL" id="JALJOU010000001">
    <property type="protein sequence ID" value="KAK9846566.1"/>
    <property type="molecule type" value="Genomic_DNA"/>
</dbReference>
<feature type="compositionally biased region" description="Polar residues" evidence="1">
    <location>
        <begin position="83"/>
        <end position="95"/>
    </location>
</feature>
<sequence>MSSDRVAWQVPAGLSKSISLSDLAEMKTAAAAVLLLSLAGCLELHVGAASHTTTVAKGPRRQLLQTRTFNFPVWCPDGPASPWTPSNPGQLSNDAAGSDGAHGVFPKNQAQARDNGLAHSVREH</sequence>
<gene>
    <name evidence="2" type="ORF">WJX81_006678</name>
</gene>
<proteinExistence type="predicted"/>
<feature type="region of interest" description="Disordered" evidence="1">
    <location>
        <begin position="77"/>
        <end position="124"/>
    </location>
</feature>
<protein>
    <submittedName>
        <fullName evidence="2">Uncharacterized protein</fullName>
    </submittedName>
</protein>
<dbReference type="AlphaFoldDB" id="A0AAW1SLV5"/>
<dbReference type="Proteomes" id="UP001445335">
    <property type="component" value="Unassembled WGS sequence"/>
</dbReference>
<evidence type="ECO:0000256" key="1">
    <source>
        <dbReference type="SAM" id="MobiDB-lite"/>
    </source>
</evidence>
<reference evidence="2 3" key="1">
    <citation type="journal article" date="2024" name="Nat. Commun.">
        <title>Phylogenomics reveals the evolutionary origins of lichenization in chlorophyte algae.</title>
        <authorList>
            <person name="Puginier C."/>
            <person name="Libourel C."/>
            <person name="Otte J."/>
            <person name="Skaloud P."/>
            <person name="Haon M."/>
            <person name="Grisel S."/>
            <person name="Petersen M."/>
            <person name="Berrin J.G."/>
            <person name="Delaux P.M."/>
            <person name="Dal Grande F."/>
            <person name="Keller J."/>
        </authorList>
    </citation>
    <scope>NUCLEOTIDE SEQUENCE [LARGE SCALE GENOMIC DNA]</scope>
    <source>
        <strain evidence="2 3">SAG 245.80</strain>
    </source>
</reference>
<comment type="caution">
    <text evidence="2">The sequence shown here is derived from an EMBL/GenBank/DDBJ whole genome shotgun (WGS) entry which is preliminary data.</text>
</comment>
<evidence type="ECO:0000313" key="3">
    <source>
        <dbReference type="Proteomes" id="UP001445335"/>
    </source>
</evidence>
<keyword evidence="3" id="KW-1185">Reference proteome</keyword>